<dbReference type="Pfam" id="PF00805">
    <property type="entry name" value="Pentapeptide"/>
    <property type="match status" value="1"/>
</dbReference>
<dbReference type="InterPro" id="IPR010359">
    <property type="entry name" value="IrrE_HExxH"/>
</dbReference>
<dbReference type="SUPFAM" id="SSF141571">
    <property type="entry name" value="Pentapeptide repeat-like"/>
    <property type="match status" value="1"/>
</dbReference>
<name>A0ABR8Q7C5_9CLOT</name>
<proteinExistence type="predicted"/>
<dbReference type="Gene3D" id="2.160.20.80">
    <property type="entry name" value="E3 ubiquitin-protein ligase SopA"/>
    <property type="match status" value="1"/>
</dbReference>
<feature type="domain" description="IrrE N-terminal-like" evidence="1">
    <location>
        <begin position="180"/>
        <end position="253"/>
    </location>
</feature>
<evidence type="ECO:0000313" key="3">
    <source>
        <dbReference type="EMBL" id="MBD7916331.1"/>
    </source>
</evidence>
<dbReference type="Pfam" id="PF08401">
    <property type="entry name" value="ArdcN"/>
    <property type="match status" value="1"/>
</dbReference>
<feature type="domain" description="N-terminal" evidence="2">
    <location>
        <begin position="28"/>
        <end position="134"/>
    </location>
</feature>
<dbReference type="Pfam" id="PF06114">
    <property type="entry name" value="Peptidase_M78"/>
    <property type="match status" value="1"/>
</dbReference>
<evidence type="ECO:0000259" key="1">
    <source>
        <dbReference type="Pfam" id="PF06114"/>
    </source>
</evidence>
<gene>
    <name evidence="3" type="ORF">H9660_14380</name>
</gene>
<evidence type="ECO:0000259" key="2">
    <source>
        <dbReference type="Pfam" id="PF08401"/>
    </source>
</evidence>
<reference evidence="3 4" key="1">
    <citation type="submission" date="2020-08" db="EMBL/GenBank/DDBJ databases">
        <title>A Genomic Blueprint of the Chicken Gut Microbiome.</title>
        <authorList>
            <person name="Gilroy R."/>
            <person name="Ravi A."/>
            <person name="Getino M."/>
            <person name="Pursley I."/>
            <person name="Horton D.L."/>
            <person name="Alikhan N.-F."/>
            <person name="Baker D."/>
            <person name="Gharbi K."/>
            <person name="Hall N."/>
            <person name="Watson M."/>
            <person name="Adriaenssens E.M."/>
            <person name="Foster-Nyarko E."/>
            <person name="Jarju S."/>
            <person name="Secka A."/>
            <person name="Antonio M."/>
            <person name="Oren A."/>
            <person name="Chaudhuri R."/>
            <person name="La Ragione R.M."/>
            <person name="Hildebrand F."/>
            <person name="Pallen M.J."/>
        </authorList>
    </citation>
    <scope>NUCLEOTIDE SEQUENCE [LARGE SCALE GENOMIC DNA]</scope>
    <source>
        <strain evidence="3 4">Sa3CUN1</strain>
    </source>
</reference>
<evidence type="ECO:0000313" key="4">
    <source>
        <dbReference type="Proteomes" id="UP000640335"/>
    </source>
</evidence>
<organism evidence="3 4">
    <name type="scientific">Clostridium gallinarum</name>
    <dbReference type="NCBI Taxonomy" id="2762246"/>
    <lineage>
        <taxon>Bacteria</taxon>
        <taxon>Bacillati</taxon>
        <taxon>Bacillota</taxon>
        <taxon>Clostridia</taxon>
        <taxon>Eubacteriales</taxon>
        <taxon>Clostridiaceae</taxon>
        <taxon>Clostridium</taxon>
    </lineage>
</organism>
<dbReference type="Proteomes" id="UP000640335">
    <property type="component" value="Unassembled WGS sequence"/>
</dbReference>
<dbReference type="EMBL" id="JACSQZ010000073">
    <property type="protein sequence ID" value="MBD7916331.1"/>
    <property type="molecule type" value="Genomic_DNA"/>
</dbReference>
<dbReference type="InterPro" id="IPR013610">
    <property type="entry name" value="ArdC_N"/>
</dbReference>
<dbReference type="RefSeq" id="WP_191751074.1">
    <property type="nucleotide sequence ID" value="NZ_JACSQZ010000073.1"/>
</dbReference>
<accession>A0ABR8Q7C5</accession>
<keyword evidence="4" id="KW-1185">Reference proteome</keyword>
<sequence length="574" mass="66925">MIYEKKSNKEINKEIEELLKSSMKRIDNLFNSPEDIKKLGEYLKNFYRYSLRNMFLIESQFEGAIAVGSFKFWKEKGFTVNKGEKGIKVLVPTKLADRFEDREGNIKLISKATEQELELIKKKELPFINGVTVFKKGYVFDISQTNAKLDDIPKLFPNRWIEGDVKNYDLMKKSLENIAEKINVKIINPKSELGVAKGVTYLLTREVALNPRNSEIQNIKTLVHELAHAKLHIGNDKITKQAKEFQAEFVAYTVCKYFNIDTSEYSFNYIKGWGKTLNQEDKINLLKDVRETTKEFIEVIEDTLIQEKNKENEFNDIEKINKELDDSEYIKIENEKLKETLNGDLIKVNKVSKEEFEEIVDKNNSCKFLFDGNFDKGIYVLMKYKENYRDAYTGQSLMSNKLIYIDDNNNLYRINRDIEYSNNNNNDLKINEDEKLIDKGIDNIKISKEKEEEIFKKVNLHEEWLKTAGAKGERLVLEKEDLRGLNLENVDLRNAIIKSCDLRNTKIYADLSGADLRRSKIDKTSNFVGSNIKDMNMAITKLTIVERQLIEEESLHKLKNKKLKTNIKSKTMSM</sequence>
<comment type="caution">
    <text evidence="3">The sequence shown here is derived from an EMBL/GenBank/DDBJ whole genome shotgun (WGS) entry which is preliminary data.</text>
</comment>
<protein>
    <submittedName>
        <fullName evidence="3">Pentapeptide repeat-containing protein</fullName>
    </submittedName>
</protein>
<dbReference type="InterPro" id="IPR001646">
    <property type="entry name" value="5peptide_repeat"/>
</dbReference>